<keyword evidence="2" id="KW-1185">Reference proteome</keyword>
<dbReference type="EMBL" id="ML119111">
    <property type="protein sequence ID" value="RPB15888.1"/>
    <property type="molecule type" value="Genomic_DNA"/>
</dbReference>
<accession>A0A3N4L2E8</accession>
<dbReference type="AlphaFoldDB" id="A0A3N4L2E8"/>
<reference evidence="1 2" key="1">
    <citation type="journal article" date="2018" name="Nat. Ecol. Evol.">
        <title>Pezizomycetes genomes reveal the molecular basis of ectomycorrhizal truffle lifestyle.</title>
        <authorList>
            <person name="Murat C."/>
            <person name="Payen T."/>
            <person name="Noel B."/>
            <person name="Kuo A."/>
            <person name="Morin E."/>
            <person name="Chen J."/>
            <person name="Kohler A."/>
            <person name="Krizsan K."/>
            <person name="Balestrini R."/>
            <person name="Da Silva C."/>
            <person name="Montanini B."/>
            <person name="Hainaut M."/>
            <person name="Levati E."/>
            <person name="Barry K.W."/>
            <person name="Belfiori B."/>
            <person name="Cichocki N."/>
            <person name="Clum A."/>
            <person name="Dockter R.B."/>
            <person name="Fauchery L."/>
            <person name="Guy J."/>
            <person name="Iotti M."/>
            <person name="Le Tacon F."/>
            <person name="Lindquist E.A."/>
            <person name="Lipzen A."/>
            <person name="Malagnac F."/>
            <person name="Mello A."/>
            <person name="Molinier V."/>
            <person name="Miyauchi S."/>
            <person name="Poulain J."/>
            <person name="Riccioni C."/>
            <person name="Rubini A."/>
            <person name="Sitrit Y."/>
            <person name="Splivallo R."/>
            <person name="Traeger S."/>
            <person name="Wang M."/>
            <person name="Zifcakova L."/>
            <person name="Wipf D."/>
            <person name="Zambonelli A."/>
            <person name="Paolocci F."/>
            <person name="Nowrousian M."/>
            <person name="Ottonello S."/>
            <person name="Baldrian P."/>
            <person name="Spatafora J.W."/>
            <person name="Henrissat B."/>
            <person name="Nagy L.G."/>
            <person name="Aury J.M."/>
            <person name="Wincker P."/>
            <person name="Grigoriev I.V."/>
            <person name="Bonfante P."/>
            <person name="Martin F.M."/>
        </authorList>
    </citation>
    <scope>NUCLEOTIDE SEQUENCE [LARGE SCALE GENOMIC DNA]</scope>
    <source>
        <strain evidence="1 2">CCBAS932</strain>
    </source>
</reference>
<gene>
    <name evidence="1" type="ORF">P167DRAFT_532824</name>
</gene>
<name>A0A3N4L2E8_9PEZI</name>
<proteinExistence type="predicted"/>
<protein>
    <submittedName>
        <fullName evidence="1">Uncharacterized protein</fullName>
    </submittedName>
</protein>
<sequence length="103" mass="11478">MVQITLPAHLTAAISLYNSLPTTTDPINTTTPSIDHHTIHRISRALTRAHNVDTYRFSALLKGCSVYTLPKPPKPVPVGYATSLFCLTFLFLSREKQHITFPC</sequence>
<evidence type="ECO:0000313" key="1">
    <source>
        <dbReference type="EMBL" id="RPB15888.1"/>
    </source>
</evidence>
<dbReference type="InParanoid" id="A0A3N4L2E8"/>
<organism evidence="1 2">
    <name type="scientific">Morchella conica CCBAS932</name>
    <dbReference type="NCBI Taxonomy" id="1392247"/>
    <lineage>
        <taxon>Eukaryota</taxon>
        <taxon>Fungi</taxon>
        <taxon>Dikarya</taxon>
        <taxon>Ascomycota</taxon>
        <taxon>Pezizomycotina</taxon>
        <taxon>Pezizomycetes</taxon>
        <taxon>Pezizales</taxon>
        <taxon>Morchellaceae</taxon>
        <taxon>Morchella</taxon>
    </lineage>
</organism>
<evidence type="ECO:0000313" key="2">
    <source>
        <dbReference type="Proteomes" id="UP000277580"/>
    </source>
</evidence>
<dbReference type="Proteomes" id="UP000277580">
    <property type="component" value="Unassembled WGS sequence"/>
</dbReference>